<name>A0ABV2YT65_9ACTN</name>
<dbReference type="Proteomes" id="UP001550853">
    <property type="component" value="Unassembled WGS sequence"/>
</dbReference>
<organism evidence="2 3">
    <name type="scientific">Streptomyces catenulae</name>
    <dbReference type="NCBI Taxonomy" id="66875"/>
    <lineage>
        <taxon>Bacteria</taxon>
        <taxon>Bacillati</taxon>
        <taxon>Actinomycetota</taxon>
        <taxon>Actinomycetes</taxon>
        <taxon>Kitasatosporales</taxon>
        <taxon>Streptomycetaceae</taxon>
        <taxon>Streptomyces</taxon>
    </lineage>
</organism>
<evidence type="ECO:0000259" key="1">
    <source>
        <dbReference type="Pfam" id="PF26571"/>
    </source>
</evidence>
<evidence type="ECO:0000313" key="3">
    <source>
        <dbReference type="Proteomes" id="UP001550853"/>
    </source>
</evidence>
<dbReference type="Pfam" id="PF26571">
    <property type="entry name" value="VldE"/>
    <property type="match status" value="1"/>
</dbReference>
<evidence type="ECO:0000313" key="2">
    <source>
        <dbReference type="EMBL" id="MEU3708932.1"/>
    </source>
</evidence>
<sequence length="321" mass="32513">MQVTSSSPSSARRRRPWRTAVAVAAVLGAGAYLAVQQLGGGPGEPRCAVAAADGGTALELTPERAANAATISAVASARGLPPRAVAIALATAMQESGLRNLDHGDKDSLGLFQQRPSQDWGTSRQIMDPVYAAGEFYAHLVKVPGYERLPLTESAQRVQRSGYPLAYAKHETDATLLADALTGRRGAALSCVVPRPANGADTGGGAGARTADARGATGVRERLVREFGAGVLPAAGTKGAGDAKGAPGRTVTVPVAGSGGDAARRGWQVALWSVAHSAELGVEQVSYAGRSWQASDAAAGWQRTAGAGGSGAAAVRITTGQ</sequence>
<gene>
    <name evidence="2" type="ORF">AB0E61_02385</name>
</gene>
<dbReference type="RefSeq" id="WP_030287199.1">
    <property type="nucleotide sequence ID" value="NZ_JBEZVI010000002.1"/>
</dbReference>
<comment type="caution">
    <text evidence="2">The sequence shown here is derived from an EMBL/GenBank/DDBJ whole genome shotgun (WGS) entry which is preliminary data.</text>
</comment>
<feature type="domain" description="ARB-07466-like C-terminal" evidence="1">
    <location>
        <begin position="215"/>
        <end position="310"/>
    </location>
</feature>
<protein>
    <submittedName>
        <fullName evidence="2">Heavy metal transporter</fullName>
    </submittedName>
</protein>
<dbReference type="EMBL" id="JBEZVI010000002">
    <property type="protein sequence ID" value="MEU3708932.1"/>
    <property type="molecule type" value="Genomic_DNA"/>
</dbReference>
<accession>A0ABV2YT65</accession>
<dbReference type="InterPro" id="IPR058593">
    <property type="entry name" value="ARB_07466-like_C"/>
</dbReference>
<proteinExistence type="predicted"/>
<reference evidence="2 3" key="1">
    <citation type="submission" date="2024-06" db="EMBL/GenBank/DDBJ databases">
        <title>The Natural Products Discovery Center: Release of the First 8490 Sequenced Strains for Exploring Actinobacteria Biosynthetic Diversity.</title>
        <authorList>
            <person name="Kalkreuter E."/>
            <person name="Kautsar S.A."/>
            <person name="Yang D."/>
            <person name="Bader C.D."/>
            <person name="Teijaro C.N."/>
            <person name="Fluegel L."/>
            <person name="Davis C.M."/>
            <person name="Simpson J.R."/>
            <person name="Lauterbach L."/>
            <person name="Steele A.D."/>
            <person name="Gui C."/>
            <person name="Meng S."/>
            <person name="Li G."/>
            <person name="Viehrig K."/>
            <person name="Ye F."/>
            <person name="Su P."/>
            <person name="Kiefer A.F."/>
            <person name="Nichols A."/>
            <person name="Cepeda A.J."/>
            <person name="Yan W."/>
            <person name="Fan B."/>
            <person name="Jiang Y."/>
            <person name="Adhikari A."/>
            <person name="Zheng C.-J."/>
            <person name="Schuster L."/>
            <person name="Cowan T.M."/>
            <person name="Smanski M.J."/>
            <person name="Chevrette M.G."/>
            <person name="De Carvalho L.P.S."/>
            <person name="Shen B."/>
        </authorList>
    </citation>
    <scope>NUCLEOTIDE SEQUENCE [LARGE SCALE GENOMIC DNA]</scope>
    <source>
        <strain evidence="2 3">NPDC033039</strain>
    </source>
</reference>
<keyword evidence="3" id="KW-1185">Reference proteome</keyword>